<organism evidence="8 9">
    <name type="scientific">Corynebacterium uropygiale</name>
    <dbReference type="NCBI Taxonomy" id="1775911"/>
    <lineage>
        <taxon>Bacteria</taxon>
        <taxon>Bacillati</taxon>
        <taxon>Actinomycetota</taxon>
        <taxon>Actinomycetes</taxon>
        <taxon>Mycobacteriales</taxon>
        <taxon>Corynebacteriaceae</taxon>
        <taxon>Corynebacterium</taxon>
    </lineage>
</organism>
<dbReference type="AlphaFoldDB" id="A0A9X1QQ76"/>
<evidence type="ECO:0000313" key="8">
    <source>
        <dbReference type="EMBL" id="MCF4006781.1"/>
    </source>
</evidence>
<sequence>MDKPVVRDAALLVFRAVLGLIFIVHGWNKLMITGITKTTGQFSAWGVPQPKLSAWVAGLAETLGGAMLVVGILTTFIAGALALLMAAAIYFVHLGAAGVADLGTVGGNNVEFPLLLLVGLILIVVFGPGRASVDGVLARA</sequence>
<keyword evidence="9" id="KW-1185">Reference proteome</keyword>
<feature type="transmembrane region" description="Helical" evidence="7">
    <location>
        <begin position="12"/>
        <end position="32"/>
    </location>
</feature>
<dbReference type="GO" id="GO:0005886">
    <property type="term" value="C:plasma membrane"/>
    <property type="evidence" value="ECO:0007669"/>
    <property type="project" value="UniProtKB-SubCell"/>
</dbReference>
<proteinExistence type="inferred from homology"/>
<keyword evidence="5 7" id="KW-1133">Transmembrane helix</keyword>
<dbReference type="PANTHER" id="PTHR33452:SF1">
    <property type="entry name" value="INNER MEMBRANE PROTEIN YPHA-RELATED"/>
    <property type="match status" value="1"/>
</dbReference>
<feature type="transmembrane region" description="Helical" evidence="7">
    <location>
        <begin position="112"/>
        <end position="133"/>
    </location>
</feature>
<dbReference type="InterPro" id="IPR032808">
    <property type="entry name" value="DoxX"/>
</dbReference>
<keyword evidence="6 7" id="KW-0472">Membrane</keyword>
<dbReference type="EMBL" id="JAKGSI010000003">
    <property type="protein sequence ID" value="MCF4006781.1"/>
    <property type="molecule type" value="Genomic_DNA"/>
</dbReference>
<keyword evidence="4 7" id="KW-0812">Transmembrane</keyword>
<comment type="similarity">
    <text evidence="2">Belongs to the DoxX family.</text>
</comment>
<dbReference type="InterPro" id="IPR051907">
    <property type="entry name" value="DoxX-like_oxidoreductase"/>
</dbReference>
<evidence type="ECO:0000256" key="6">
    <source>
        <dbReference type="ARBA" id="ARBA00023136"/>
    </source>
</evidence>
<evidence type="ECO:0000256" key="1">
    <source>
        <dbReference type="ARBA" id="ARBA00004651"/>
    </source>
</evidence>
<dbReference type="RefSeq" id="WP_236118593.1">
    <property type="nucleotide sequence ID" value="NZ_JAKGSI010000003.1"/>
</dbReference>
<protein>
    <submittedName>
        <fullName evidence="8">DoxX family protein</fullName>
    </submittedName>
</protein>
<reference evidence="8" key="1">
    <citation type="submission" date="2022-01" db="EMBL/GenBank/DDBJ databases">
        <title>Corynebacterium sp. nov isolated from isolated from the feces of the greater white-fronted geese (Anser albifrons) at Poyang Lake, PR China.</title>
        <authorList>
            <person name="Liu Q."/>
        </authorList>
    </citation>
    <scope>NUCLEOTIDE SEQUENCE</scope>
    <source>
        <strain evidence="8">JCM 32435</strain>
    </source>
</reference>
<keyword evidence="3" id="KW-1003">Cell membrane</keyword>
<accession>A0A9X1QQ76</accession>
<dbReference type="PANTHER" id="PTHR33452">
    <property type="entry name" value="OXIDOREDUCTASE CATD-RELATED"/>
    <property type="match status" value="1"/>
</dbReference>
<dbReference type="Proteomes" id="UP001139336">
    <property type="component" value="Unassembled WGS sequence"/>
</dbReference>
<evidence type="ECO:0000256" key="7">
    <source>
        <dbReference type="SAM" id="Phobius"/>
    </source>
</evidence>
<evidence type="ECO:0000256" key="5">
    <source>
        <dbReference type="ARBA" id="ARBA00022989"/>
    </source>
</evidence>
<name>A0A9X1QQ76_9CORY</name>
<evidence type="ECO:0000256" key="4">
    <source>
        <dbReference type="ARBA" id="ARBA00022692"/>
    </source>
</evidence>
<comment type="caution">
    <text evidence="8">The sequence shown here is derived from an EMBL/GenBank/DDBJ whole genome shotgun (WGS) entry which is preliminary data.</text>
</comment>
<evidence type="ECO:0000313" key="9">
    <source>
        <dbReference type="Proteomes" id="UP001139336"/>
    </source>
</evidence>
<gene>
    <name evidence="8" type="ORF">L1O03_06255</name>
</gene>
<dbReference type="Pfam" id="PF07681">
    <property type="entry name" value="DoxX"/>
    <property type="match status" value="1"/>
</dbReference>
<comment type="subcellular location">
    <subcellularLocation>
        <location evidence="1">Cell membrane</location>
        <topology evidence="1">Multi-pass membrane protein</topology>
    </subcellularLocation>
</comment>
<feature type="transmembrane region" description="Helical" evidence="7">
    <location>
        <begin position="80"/>
        <end position="100"/>
    </location>
</feature>
<evidence type="ECO:0000256" key="3">
    <source>
        <dbReference type="ARBA" id="ARBA00022475"/>
    </source>
</evidence>
<evidence type="ECO:0000256" key="2">
    <source>
        <dbReference type="ARBA" id="ARBA00006679"/>
    </source>
</evidence>